<feature type="transmembrane region" description="Helical" evidence="5">
    <location>
        <begin position="146"/>
        <end position="167"/>
    </location>
</feature>
<evidence type="ECO:0000259" key="6">
    <source>
        <dbReference type="Pfam" id="PF01794"/>
    </source>
</evidence>
<accession>A0ABT8J416</accession>
<feature type="transmembrane region" description="Helical" evidence="5">
    <location>
        <begin position="90"/>
        <end position="110"/>
    </location>
</feature>
<name>A0ABT8J416_9MICO</name>
<sequence length="191" mass="21037">MNEMLWAFGRASGVIALILFTVTVLLGIVTRSGRPLPGMPRFSVSLVHRNVSLLAVVFLVLHVGTLMFDSYAKLNPIDVVVPFLGSFKPFWQGLGTVAFDLVAAIVITGLLRRRIGQRAFRFVHWFTYAMWPIAVVHAIGNGTNGTSGWFLLLAAGSALLVLAAVIWRASAGFLEHAQTRRIADVYREETR</sequence>
<dbReference type="Pfam" id="PF01794">
    <property type="entry name" value="Ferric_reduct"/>
    <property type="match status" value="1"/>
</dbReference>
<protein>
    <submittedName>
        <fullName evidence="7">Ferric reductase-like transmembrane domain-containing protein</fullName>
    </submittedName>
</protein>
<evidence type="ECO:0000256" key="5">
    <source>
        <dbReference type="SAM" id="Phobius"/>
    </source>
</evidence>
<evidence type="ECO:0000313" key="7">
    <source>
        <dbReference type="EMBL" id="MDN4599009.1"/>
    </source>
</evidence>
<evidence type="ECO:0000256" key="2">
    <source>
        <dbReference type="ARBA" id="ARBA00022692"/>
    </source>
</evidence>
<feature type="transmembrane region" description="Helical" evidence="5">
    <location>
        <begin position="122"/>
        <end position="140"/>
    </location>
</feature>
<organism evidence="7 8">
    <name type="scientific">Leifsonia virtsii</name>
    <dbReference type="NCBI Taxonomy" id="3035915"/>
    <lineage>
        <taxon>Bacteria</taxon>
        <taxon>Bacillati</taxon>
        <taxon>Actinomycetota</taxon>
        <taxon>Actinomycetes</taxon>
        <taxon>Micrococcales</taxon>
        <taxon>Microbacteriaceae</taxon>
        <taxon>Leifsonia</taxon>
    </lineage>
</organism>
<evidence type="ECO:0000256" key="4">
    <source>
        <dbReference type="ARBA" id="ARBA00023136"/>
    </source>
</evidence>
<keyword evidence="4 5" id="KW-0472">Membrane</keyword>
<keyword evidence="3 5" id="KW-1133">Transmembrane helix</keyword>
<dbReference type="EMBL" id="JAROCB010000005">
    <property type="protein sequence ID" value="MDN4599009.1"/>
    <property type="molecule type" value="Genomic_DNA"/>
</dbReference>
<comment type="caution">
    <text evidence="7">The sequence shown here is derived from an EMBL/GenBank/DDBJ whole genome shotgun (WGS) entry which is preliminary data.</text>
</comment>
<keyword evidence="8" id="KW-1185">Reference proteome</keyword>
<evidence type="ECO:0000313" key="8">
    <source>
        <dbReference type="Proteomes" id="UP001174210"/>
    </source>
</evidence>
<gene>
    <name evidence="7" type="ORF">P5G59_17795</name>
</gene>
<comment type="subcellular location">
    <subcellularLocation>
        <location evidence="1">Membrane</location>
        <topology evidence="1">Multi-pass membrane protein</topology>
    </subcellularLocation>
</comment>
<dbReference type="Proteomes" id="UP001174210">
    <property type="component" value="Unassembled WGS sequence"/>
</dbReference>
<evidence type="ECO:0000256" key="1">
    <source>
        <dbReference type="ARBA" id="ARBA00004141"/>
    </source>
</evidence>
<feature type="domain" description="Ferric oxidoreductase" evidence="6">
    <location>
        <begin position="12"/>
        <end position="134"/>
    </location>
</feature>
<reference evidence="7" key="1">
    <citation type="submission" date="2023-03" db="EMBL/GenBank/DDBJ databases">
        <title>MT1 and MT2 Draft Genomes of Novel Species.</title>
        <authorList>
            <person name="Venkateswaran K."/>
        </authorList>
    </citation>
    <scope>NUCLEOTIDE SEQUENCE</scope>
    <source>
        <strain evidence="7">F6_8S_P_1A</strain>
    </source>
</reference>
<feature type="transmembrane region" description="Helical" evidence="5">
    <location>
        <begin position="6"/>
        <end position="30"/>
    </location>
</feature>
<evidence type="ECO:0000256" key="3">
    <source>
        <dbReference type="ARBA" id="ARBA00022989"/>
    </source>
</evidence>
<feature type="transmembrane region" description="Helical" evidence="5">
    <location>
        <begin position="51"/>
        <end position="70"/>
    </location>
</feature>
<keyword evidence="2 5" id="KW-0812">Transmembrane</keyword>
<proteinExistence type="predicted"/>
<dbReference type="RefSeq" id="WP_301220354.1">
    <property type="nucleotide sequence ID" value="NZ_JAROCB010000005.1"/>
</dbReference>
<dbReference type="InterPro" id="IPR013130">
    <property type="entry name" value="Fe3_Rdtase_TM_dom"/>
</dbReference>